<keyword evidence="3" id="KW-1185">Reference proteome</keyword>
<gene>
    <name evidence="2" type="ORF">GCM10008013_30720</name>
</gene>
<protein>
    <recommendedName>
        <fullName evidence="1">YqzN/YkzM domain-containing protein</fullName>
    </recommendedName>
</protein>
<evidence type="ECO:0000259" key="1">
    <source>
        <dbReference type="Pfam" id="PF26160"/>
    </source>
</evidence>
<dbReference type="RefSeq" id="WP_188540914.1">
    <property type="nucleotide sequence ID" value="NZ_BMFT01000001.1"/>
</dbReference>
<evidence type="ECO:0000313" key="3">
    <source>
        <dbReference type="Proteomes" id="UP000659344"/>
    </source>
</evidence>
<name>A0ABQ1YJQ4_9BACL</name>
<dbReference type="InterPro" id="IPR058869">
    <property type="entry name" value="YqzN_YkzM"/>
</dbReference>
<dbReference type="Pfam" id="PF26160">
    <property type="entry name" value="YqzN_YkzM"/>
    <property type="match status" value="1"/>
</dbReference>
<organism evidence="2 3">
    <name type="scientific">Paenibacillus segetis</name>
    <dbReference type="NCBI Taxonomy" id="1325360"/>
    <lineage>
        <taxon>Bacteria</taxon>
        <taxon>Bacillati</taxon>
        <taxon>Bacillota</taxon>
        <taxon>Bacilli</taxon>
        <taxon>Bacillales</taxon>
        <taxon>Paenibacillaceae</taxon>
        <taxon>Paenibacillus</taxon>
    </lineage>
</organism>
<accession>A0ABQ1YJQ4</accession>
<feature type="domain" description="YqzN/YkzM" evidence="1">
    <location>
        <begin position="19"/>
        <end position="69"/>
    </location>
</feature>
<dbReference type="EMBL" id="BMFT01000001">
    <property type="protein sequence ID" value="GGH28593.1"/>
    <property type="molecule type" value="Genomic_DNA"/>
</dbReference>
<reference evidence="3" key="1">
    <citation type="journal article" date="2019" name="Int. J. Syst. Evol. Microbiol.">
        <title>The Global Catalogue of Microorganisms (GCM) 10K type strain sequencing project: providing services to taxonomists for standard genome sequencing and annotation.</title>
        <authorList>
            <consortium name="The Broad Institute Genomics Platform"/>
            <consortium name="The Broad Institute Genome Sequencing Center for Infectious Disease"/>
            <person name="Wu L."/>
            <person name="Ma J."/>
        </authorList>
    </citation>
    <scope>NUCLEOTIDE SEQUENCE [LARGE SCALE GENOMIC DNA]</scope>
    <source>
        <strain evidence="3">CGMCC 1.12769</strain>
    </source>
</reference>
<evidence type="ECO:0000313" key="2">
    <source>
        <dbReference type="EMBL" id="GGH28593.1"/>
    </source>
</evidence>
<sequence length="71" mass="7689">MAERKGFFKGLAVPANPSPTYSVAEIIANAEALAGVKPEVMIGAFHGIDKEMLTVNEAKDLVQQFLEKKVE</sequence>
<dbReference type="Proteomes" id="UP000659344">
    <property type="component" value="Unassembled WGS sequence"/>
</dbReference>
<proteinExistence type="predicted"/>
<comment type="caution">
    <text evidence="2">The sequence shown here is derived from an EMBL/GenBank/DDBJ whole genome shotgun (WGS) entry which is preliminary data.</text>
</comment>